<dbReference type="Pfam" id="PF05222">
    <property type="entry name" value="AlaDh_PNT_N"/>
    <property type="match status" value="1"/>
</dbReference>
<evidence type="ECO:0000256" key="7">
    <source>
        <dbReference type="ARBA" id="ARBA00025744"/>
    </source>
</evidence>
<dbReference type="InterPro" id="IPR005097">
    <property type="entry name" value="Sacchrp_dh_NADP-bd"/>
</dbReference>
<evidence type="ECO:0000256" key="5">
    <source>
        <dbReference type="ARBA" id="ARBA00023002"/>
    </source>
</evidence>
<dbReference type="FunFam" id="3.40.50.720:FF:000072">
    <property type="entry name" value="Saccharopine dehydrogenase [NADP(+), L-glutamate-forming]"/>
    <property type="match status" value="1"/>
</dbReference>
<dbReference type="SUPFAM" id="SSF52283">
    <property type="entry name" value="Formate/glycerate dehydrogenase catalytic domain-like"/>
    <property type="match status" value="1"/>
</dbReference>
<dbReference type="GO" id="GO:0033512">
    <property type="term" value="P:L-lysine catabolic process to acetyl-CoA via saccharopine"/>
    <property type="evidence" value="ECO:0007669"/>
    <property type="project" value="UniProtKB-UniPathway"/>
</dbReference>
<dbReference type="Pfam" id="PF16653">
    <property type="entry name" value="Sacchrp_dh_C"/>
    <property type="match status" value="1"/>
</dbReference>
<dbReference type="Gene3D" id="3.30.360.10">
    <property type="entry name" value="Dihydrodipicolinate Reductase, domain 2"/>
    <property type="match status" value="1"/>
</dbReference>
<dbReference type="UniPathway" id="UPA00868">
    <property type="reaction ID" value="UER00835"/>
</dbReference>
<keyword evidence="5" id="KW-0560">Oxidoreductase</keyword>
<dbReference type="CDD" id="cd12189">
    <property type="entry name" value="LKR_SDH_like"/>
    <property type="match status" value="1"/>
</dbReference>
<dbReference type="GO" id="GO:0005737">
    <property type="term" value="C:cytoplasm"/>
    <property type="evidence" value="ECO:0007669"/>
    <property type="project" value="TreeGrafter"/>
</dbReference>
<dbReference type="InterPro" id="IPR007698">
    <property type="entry name" value="AlaDH/PNT_NAD(H)-bd"/>
</dbReference>
<dbReference type="SMART" id="SM01003">
    <property type="entry name" value="AlaDh_PNT_N"/>
    <property type="match status" value="1"/>
</dbReference>
<evidence type="ECO:0000313" key="8">
    <source>
        <dbReference type="EMBL" id="CAD7222593.1"/>
    </source>
</evidence>
<dbReference type="SMART" id="SM01002">
    <property type="entry name" value="AlaDh_PNT_C"/>
    <property type="match status" value="1"/>
</dbReference>
<comment type="pathway">
    <text evidence="2">Amino-acid degradation; L-lysine degradation via saccharopine pathway; glutaryl-CoA from L-lysine: step 2/6.</text>
</comment>
<evidence type="ECO:0000256" key="6">
    <source>
        <dbReference type="ARBA" id="ARBA00023268"/>
    </source>
</evidence>
<evidence type="ECO:0000256" key="1">
    <source>
        <dbReference type="ARBA" id="ARBA00004682"/>
    </source>
</evidence>
<proteinExistence type="inferred from homology"/>
<dbReference type="InterPro" id="IPR032095">
    <property type="entry name" value="Sacchrp_dh-like_C"/>
</dbReference>
<dbReference type="GO" id="GO:0019878">
    <property type="term" value="P:lysine biosynthetic process via aminoadipic acid"/>
    <property type="evidence" value="ECO:0007669"/>
    <property type="project" value="TreeGrafter"/>
</dbReference>
<dbReference type="PANTHER" id="PTHR11133">
    <property type="entry name" value="SACCHAROPINE DEHYDROGENASE"/>
    <property type="match status" value="1"/>
</dbReference>
<dbReference type="EMBL" id="OB660078">
    <property type="protein sequence ID" value="CAD7222593.1"/>
    <property type="molecule type" value="Genomic_DNA"/>
</dbReference>
<evidence type="ECO:0000256" key="2">
    <source>
        <dbReference type="ARBA" id="ARBA00004720"/>
    </source>
</evidence>
<evidence type="ECO:0000256" key="3">
    <source>
        <dbReference type="ARBA" id="ARBA00005624"/>
    </source>
</evidence>
<sequence length="788" mass="87068">MACLSASSFSNSLIPWRLQSRPTLLRNIRRAKHGGGKDLEGRCLAIRREEQSVWERRAPLSPNQVRRLVNEGVKVLVQPSNRRAYPMQEYANAGALIREDISEAPVIVGVKQVPTDSLIPRKTYCFFSHTIKGQPENMPMLDAILEKDIRLIDYEKMCDARGKRVVAFGKIAGITGMIDILHGLGLRLLALGHHSPFMHVAPAHNYRNSEMAKAAVRDAGYEISLGLLPKTIGPLTFVFTGSGNVSQGAQEVFRELPHEYIEAEHLQKVAEHGAHNKVYACSVSRHDHIERKEGGRFNSDEFEEFPERYYSSFSKKIAPFASVIVNGIYWAPQHPRLLTIPDAKTLLRPAYTPWLPCSPGSPNLPHRLLAICDISADPGGSIEFMNECTTIDNPFHLYDAEQHKSSDSFKGAGVLVCSIDNMPTQLPKEATDYFGNALMPYLPSILTSDATETFVEDKFTPEVSMAVIASNGELTPRFRYISDLRNEMRFRHKSAMIGSSPDSKRVLVLGAGYVSHPMVEYLTRSSNVNCIVASALKDEADAVASKYPNVEPVLLDVESKPDLCSKLIGGADVVVSLLPAHLHASVCEMCIGHKTNMVTASYCTPEIRKYDEAAKEAGIAVLNEIGFDPGIDHLLAMDCIDEVHENGGKILSFISWAGGLPAPENSDTPLRYKFSWSPRGVLLNALAGAKYKLNGEIKVVQPGHLMDQATQIGFLPGFALEGYPNRDSTIYSEAYGIPEARTVFRGSLRYRGYCEVMKALMDLGLLDTNPHPVLHPQGPDITWFIANV</sequence>
<dbReference type="SUPFAM" id="SSF51735">
    <property type="entry name" value="NAD(P)-binding Rossmann-fold domains"/>
    <property type="match status" value="1"/>
</dbReference>
<reference evidence="8" key="1">
    <citation type="submission" date="2020-11" db="EMBL/GenBank/DDBJ databases">
        <authorList>
            <person name="Tran Van P."/>
        </authorList>
    </citation>
    <scope>NUCLEOTIDE SEQUENCE</scope>
</reference>
<name>A0A7R8W4W5_9CRUS</name>
<dbReference type="Gene3D" id="3.40.50.720">
    <property type="entry name" value="NAD(P)-binding Rossmann-like Domain"/>
    <property type="match status" value="2"/>
</dbReference>
<dbReference type="InterPro" id="IPR036291">
    <property type="entry name" value="NAD(P)-bd_dom_sf"/>
</dbReference>
<dbReference type="OrthoDB" id="10059875at2759"/>
<dbReference type="PANTHER" id="PTHR11133:SF22">
    <property type="entry name" value="ALPHA-AMINOADIPIC SEMIALDEHYDE SYNTHASE, MITOCHONDRIAL"/>
    <property type="match status" value="1"/>
</dbReference>
<comment type="similarity">
    <text evidence="7">In the C-terminal section; belongs to the saccharopine dehydrogenase family.</text>
</comment>
<dbReference type="Pfam" id="PF01262">
    <property type="entry name" value="AlaDh_PNT_C"/>
    <property type="match status" value="1"/>
</dbReference>
<accession>A0A7R8W4W5</accession>
<protein>
    <submittedName>
        <fullName evidence="8">Uncharacterized protein</fullName>
    </submittedName>
</protein>
<dbReference type="FunFam" id="3.30.360.10:FF:000008">
    <property type="entry name" value="Alpha-aminoadipic semialdehyde synthase, mitochondrial"/>
    <property type="match status" value="1"/>
</dbReference>
<comment type="similarity">
    <text evidence="3">In the N-terminal section; belongs to the AlaDH/PNT family.</text>
</comment>
<dbReference type="SUPFAM" id="SSF55347">
    <property type="entry name" value="Glyceraldehyde-3-phosphate dehydrogenase-like, C-terminal domain"/>
    <property type="match status" value="1"/>
</dbReference>
<dbReference type="AlphaFoldDB" id="A0A7R8W4W5"/>
<dbReference type="InterPro" id="IPR051168">
    <property type="entry name" value="AASS"/>
</dbReference>
<dbReference type="Pfam" id="PF03435">
    <property type="entry name" value="Sacchrp_dh_NADP"/>
    <property type="match status" value="1"/>
</dbReference>
<dbReference type="InterPro" id="IPR007886">
    <property type="entry name" value="AlaDH/PNT_N"/>
</dbReference>
<keyword evidence="6" id="KW-0511">Multifunctional enzyme</keyword>
<evidence type="ECO:0000256" key="4">
    <source>
        <dbReference type="ARBA" id="ARBA00022857"/>
    </source>
</evidence>
<dbReference type="GO" id="GO:0004753">
    <property type="term" value="F:saccharopine dehydrogenase activity"/>
    <property type="evidence" value="ECO:0007669"/>
    <property type="project" value="TreeGrafter"/>
</dbReference>
<dbReference type="FunFam" id="3.40.50.720:FF:000087">
    <property type="entry name" value="alpha-aminoadipic semialdehyde synthase, mitochondrial"/>
    <property type="match status" value="1"/>
</dbReference>
<keyword evidence="4" id="KW-0521">NADP</keyword>
<organism evidence="8">
    <name type="scientific">Cyprideis torosa</name>
    <dbReference type="NCBI Taxonomy" id="163714"/>
    <lineage>
        <taxon>Eukaryota</taxon>
        <taxon>Metazoa</taxon>
        <taxon>Ecdysozoa</taxon>
        <taxon>Arthropoda</taxon>
        <taxon>Crustacea</taxon>
        <taxon>Oligostraca</taxon>
        <taxon>Ostracoda</taxon>
        <taxon>Podocopa</taxon>
        <taxon>Podocopida</taxon>
        <taxon>Cytherocopina</taxon>
        <taxon>Cytheroidea</taxon>
        <taxon>Cytherideidae</taxon>
        <taxon>Cyprideis</taxon>
    </lineage>
</organism>
<gene>
    <name evidence="8" type="ORF">CTOB1V02_LOCUS595</name>
</gene>
<comment type="pathway">
    <text evidence="1">Amino-acid degradation; L-lysine degradation via saccharopine pathway; glutaryl-CoA from L-lysine: step 1/6.</text>
</comment>